<feature type="transmembrane region" description="Helical" evidence="6">
    <location>
        <begin position="320"/>
        <end position="343"/>
    </location>
</feature>
<dbReference type="SUPFAM" id="SSF58104">
    <property type="entry name" value="Methyl-accepting chemotaxis protein (MCP) signaling domain"/>
    <property type="match status" value="1"/>
</dbReference>
<evidence type="ECO:0000256" key="4">
    <source>
        <dbReference type="PROSITE-ProRule" id="PRU00284"/>
    </source>
</evidence>
<dbReference type="CDD" id="cd06225">
    <property type="entry name" value="HAMP"/>
    <property type="match status" value="1"/>
</dbReference>
<keyword evidence="5" id="KW-0175">Coiled coil</keyword>
<keyword evidence="6" id="KW-0812">Transmembrane</keyword>
<feature type="coiled-coil region" evidence="5">
    <location>
        <begin position="444"/>
        <end position="478"/>
    </location>
</feature>
<accession>A0ABQ1J962</accession>
<evidence type="ECO:0000256" key="2">
    <source>
        <dbReference type="ARBA" id="ARBA00023224"/>
    </source>
</evidence>
<evidence type="ECO:0000259" key="7">
    <source>
        <dbReference type="PROSITE" id="PS50111"/>
    </source>
</evidence>
<feature type="domain" description="Methyl-accepting transducer" evidence="7">
    <location>
        <begin position="401"/>
        <end position="637"/>
    </location>
</feature>
<keyword evidence="6" id="KW-0472">Membrane</keyword>
<dbReference type="PANTHER" id="PTHR32089">
    <property type="entry name" value="METHYL-ACCEPTING CHEMOTAXIS PROTEIN MCPB"/>
    <property type="match status" value="1"/>
</dbReference>
<dbReference type="InterPro" id="IPR003660">
    <property type="entry name" value="HAMP_dom"/>
</dbReference>
<evidence type="ECO:0000313" key="10">
    <source>
        <dbReference type="Proteomes" id="UP000617555"/>
    </source>
</evidence>
<dbReference type="PROSITE" id="PS50111">
    <property type="entry name" value="CHEMOTAXIS_TRANSDUC_2"/>
    <property type="match status" value="1"/>
</dbReference>
<evidence type="ECO:0000313" key="9">
    <source>
        <dbReference type="EMBL" id="GGB61325.1"/>
    </source>
</evidence>
<feature type="domain" description="HAMP" evidence="8">
    <location>
        <begin position="344"/>
        <end position="396"/>
    </location>
</feature>
<dbReference type="EMBL" id="BMII01000017">
    <property type="protein sequence ID" value="GGB61325.1"/>
    <property type="molecule type" value="Genomic_DNA"/>
</dbReference>
<name>A0ABQ1J962_9GAMM</name>
<dbReference type="InterPro" id="IPR004089">
    <property type="entry name" value="MCPsignal_dom"/>
</dbReference>
<dbReference type="Pfam" id="PF12729">
    <property type="entry name" value="4HB_MCP_1"/>
    <property type="match status" value="1"/>
</dbReference>
<dbReference type="InterPro" id="IPR024478">
    <property type="entry name" value="HlyB_4HB_MCP"/>
</dbReference>
<dbReference type="CDD" id="cd11386">
    <property type="entry name" value="MCP_signal"/>
    <property type="match status" value="1"/>
</dbReference>
<dbReference type="SMART" id="SM00304">
    <property type="entry name" value="HAMP"/>
    <property type="match status" value="1"/>
</dbReference>
<evidence type="ECO:0000256" key="1">
    <source>
        <dbReference type="ARBA" id="ARBA00004370"/>
    </source>
</evidence>
<dbReference type="Pfam" id="PF00672">
    <property type="entry name" value="HAMP"/>
    <property type="match status" value="1"/>
</dbReference>
<dbReference type="SMART" id="SM00283">
    <property type="entry name" value="MA"/>
    <property type="match status" value="1"/>
</dbReference>
<dbReference type="Proteomes" id="UP000617555">
    <property type="component" value="Unassembled WGS sequence"/>
</dbReference>
<evidence type="ECO:0000256" key="6">
    <source>
        <dbReference type="SAM" id="Phobius"/>
    </source>
</evidence>
<dbReference type="PROSITE" id="PS50885">
    <property type="entry name" value="HAMP"/>
    <property type="match status" value="1"/>
</dbReference>
<dbReference type="PANTHER" id="PTHR32089:SF70">
    <property type="entry name" value="ENERGY TAXIS MODULATING METHYL ACCEPTING SENSORY TRANSDUCER"/>
    <property type="match status" value="1"/>
</dbReference>
<keyword evidence="10" id="KW-1185">Reference proteome</keyword>
<evidence type="ECO:0000256" key="5">
    <source>
        <dbReference type="SAM" id="Coils"/>
    </source>
</evidence>
<feature type="transmembrane region" description="Helical" evidence="6">
    <location>
        <begin position="9"/>
        <end position="29"/>
    </location>
</feature>
<keyword evidence="6" id="KW-1133">Transmembrane helix</keyword>
<reference evidence="10" key="1">
    <citation type="journal article" date="2019" name="Int. J. Syst. Evol. Microbiol.">
        <title>The Global Catalogue of Microorganisms (GCM) 10K type strain sequencing project: providing services to taxonomists for standard genome sequencing and annotation.</title>
        <authorList>
            <consortium name="The Broad Institute Genomics Platform"/>
            <consortium name="The Broad Institute Genome Sequencing Center for Infectious Disease"/>
            <person name="Wu L."/>
            <person name="Ma J."/>
        </authorList>
    </citation>
    <scope>NUCLEOTIDE SEQUENCE [LARGE SCALE GENOMIC DNA]</scope>
    <source>
        <strain evidence="10">CGMCC 1.15339</strain>
    </source>
</reference>
<comment type="similarity">
    <text evidence="3">Belongs to the methyl-accepting chemotaxis (MCP) protein family.</text>
</comment>
<dbReference type="Pfam" id="PF00015">
    <property type="entry name" value="MCPsignal"/>
    <property type="match status" value="1"/>
</dbReference>
<evidence type="ECO:0000259" key="8">
    <source>
        <dbReference type="PROSITE" id="PS50885"/>
    </source>
</evidence>
<comment type="caution">
    <text evidence="9">The sequence shown here is derived from an EMBL/GenBank/DDBJ whole genome shotgun (WGS) entry which is preliminary data.</text>
</comment>
<sequence length="673" mass="72504">MKINVATRVIGGFTVVTLLLVVLGIVTLLSNNSIKDGTTTLKTVSLPALEATSILSENLSTQQIEAMLAYYSTHSSKIPAIEKKLSELNNSFKNDLTRLSNLVSQQTQLASPLNGLTKSYNVYEASETAMLNERESALSLQEQLLKMRSNLENAADDSSSILLDVIDLETSEDDTERSLAASASLVDGTLINIITTIYDLVAATEQSKYDLIIKELDYMVSEAKTKIDYINRQGTGVISQSILEDLSNESSKVFTLLEGGSSILSLKQQQLNHEFAAAKLFNETQIAAKDVNMKMTMLAKSIDTFTAEISSQALNIIDSAFYKTLGVVLFAIVVAIVVSIAVITPLTKSLEKVNQALNVLASGDLTHKLDDSGHDEFAELAKNCNRLVDSLRSLIVGIVDRANQLAAAAEQTSAITSQTTIGIQEQKSQVDQVATATTQLSSSAQQVSMSADQALNEIKQADQEAQHMRSLAEESKNTILALAEEVAKAGIVINKVHSDSASIGSILDVIRGIADQTNLLALNAAIEAARAGEQGRGFAVVADEVRNLASRTQHSTREIQQMIEVLQVGTQEAVAVMEFGRTQASSCVEKNEQANLALETISKSVHRAYDSGNHIAQAAQEQNIVSQQVSEKLEHIASISEETATGADQTAQSSHQVAMLAEELQASVREFKV</sequence>
<organism evidence="9 10">
    <name type="scientific">Shewanella inventionis</name>
    <dbReference type="NCBI Taxonomy" id="1738770"/>
    <lineage>
        <taxon>Bacteria</taxon>
        <taxon>Pseudomonadati</taxon>
        <taxon>Pseudomonadota</taxon>
        <taxon>Gammaproteobacteria</taxon>
        <taxon>Alteromonadales</taxon>
        <taxon>Shewanellaceae</taxon>
        <taxon>Shewanella</taxon>
    </lineage>
</organism>
<dbReference type="RefSeq" id="WP_188739451.1">
    <property type="nucleotide sequence ID" value="NZ_BMII01000017.1"/>
</dbReference>
<evidence type="ECO:0000256" key="3">
    <source>
        <dbReference type="ARBA" id="ARBA00029447"/>
    </source>
</evidence>
<keyword evidence="2 4" id="KW-0807">Transducer</keyword>
<gene>
    <name evidence="9" type="ORF">GCM10011607_22540</name>
</gene>
<dbReference type="Gene3D" id="1.10.287.950">
    <property type="entry name" value="Methyl-accepting chemotaxis protein"/>
    <property type="match status" value="1"/>
</dbReference>
<proteinExistence type="inferred from homology"/>
<comment type="subcellular location">
    <subcellularLocation>
        <location evidence="1">Membrane</location>
    </subcellularLocation>
</comment>
<protein>
    <submittedName>
        <fullName evidence="9">Methyl-accepting chemotaxis protein</fullName>
    </submittedName>
</protein>